<dbReference type="Pfam" id="PF00534">
    <property type="entry name" value="Glycos_transf_1"/>
    <property type="match status" value="1"/>
</dbReference>
<feature type="domain" description="Glycosyl transferase family 1" evidence="1">
    <location>
        <begin position="188"/>
        <end position="347"/>
    </location>
</feature>
<dbReference type="STRING" id="394958.BGI42_12960"/>
<keyword evidence="3" id="KW-0808">Transferase</keyword>
<dbReference type="KEGG" id="ctae:BGI42_12960"/>
<evidence type="ECO:0000259" key="1">
    <source>
        <dbReference type="Pfam" id="PF00534"/>
    </source>
</evidence>
<accession>A0A1D7XMJ9</accession>
<dbReference type="SUPFAM" id="SSF53756">
    <property type="entry name" value="UDP-Glycosyltransferase/glycogen phosphorylase"/>
    <property type="match status" value="1"/>
</dbReference>
<evidence type="ECO:0000259" key="2">
    <source>
        <dbReference type="Pfam" id="PF13477"/>
    </source>
</evidence>
<dbReference type="Proteomes" id="UP000094652">
    <property type="component" value="Chromosome"/>
</dbReference>
<dbReference type="PANTHER" id="PTHR45947">
    <property type="entry name" value="SULFOQUINOVOSYL TRANSFERASE SQD2"/>
    <property type="match status" value="1"/>
</dbReference>
<keyword evidence="4" id="KW-1185">Reference proteome</keyword>
<organism evidence="3 4">
    <name type="scientific">Clostridium taeniosporum</name>
    <dbReference type="NCBI Taxonomy" id="394958"/>
    <lineage>
        <taxon>Bacteria</taxon>
        <taxon>Bacillati</taxon>
        <taxon>Bacillota</taxon>
        <taxon>Clostridia</taxon>
        <taxon>Eubacteriales</taxon>
        <taxon>Clostridiaceae</taxon>
        <taxon>Clostridium</taxon>
    </lineage>
</organism>
<name>A0A1D7XMJ9_9CLOT</name>
<dbReference type="Gene3D" id="3.40.50.2000">
    <property type="entry name" value="Glycogen Phosphorylase B"/>
    <property type="match status" value="2"/>
</dbReference>
<dbReference type="Pfam" id="PF13477">
    <property type="entry name" value="Glyco_trans_4_2"/>
    <property type="match status" value="1"/>
</dbReference>
<gene>
    <name evidence="3" type="ORF">BGI42_12960</name>
</gene>
<dbReference type="InterPro" id="IPR001296">
    <property type="entry name" value="Glyco_trans_1"/>
</dbReference>
<dbReference type="InterPro" id="IPR028098">
    <property type="entry name" value="Glyco_trans_4-like_N"/>
</dbReference>
<evidence type="ECO:0000313" key="3">
    <source>
        <dbReference type="EMBL" id="AOR24593.1"/>
    </source>
</evidence>
<reference evidence="4" key="1">
    <citation type="submission" date="2016-09" db="EMBL/GenBank/DDBJ databases">
        <title>Genomics of Clostridium taeniosporum, an organism which forms endospores with ribbon-like appendages.</title>
        <authorList>
            <person name="Walker J.R."/>
        </authorList>
    </citation>
    <scope>NUCLEOTIDE SEQUENCE [LARGE SCALE GENOMIC DNA]</scope>
    <source>
        <strain evidence="4">1/k</strain>
    </source>
</reference>
<dbReference type="RefSeq" id="WP_069680720.1">
    <property type="nucleotide sequence ID" value="NZ_CP017253.2"/>
</dbReference>
<dbReference type="PANTHER" id="PTHR45947:SF3">
    <property type="entry name" value="SULFOQUINOVOSYL TRANSFERASE SQD2"/>
    <property type="match status" value="1"/>
</dbReference>
<dbReference type="AlphaFoldDB" id="A0A1D7XMJ9"/>
<protein>
    <submittedName>
        <fullName evidence="3">Glycosyltransferase family 1 protein</fullName>
    </submittedName>
</protein>
<dbReference type="InterPro" id="IPR050194">
    <property type="entry name" value="Glycosyltransferase_grp1"/>
</dbReference>
<evidence type="ECO:0000313" key="4">
    <source>
        <dbReference type="Proteomes" id="UP000094652"/>
    </source>
</evidence>
<dbReference type="OrthoDB" id="9806653at2"/>
<proteinExistence type="predicted"/>
<dbReference type="EMBL" id="CP017253">
    <property type="protein sequence ID" value="AOR24593.1"/>
    <property type="molecule type" value="Genomic_DNA"/>
</dbReference>
<dbReference type="GO" id="GO:0016757">
    <property type="term" value="F:glycosyltransferase activity"/>
    <property type="evidence" value="ECO:0007669"/>
    <property type="project" value="InterPro"/>
</dbReference>
<sequence length="378" mass="44036">MKKILFVASTLSHIENFHIPYLKEFKEKGYSVHVIGRVNNKSHIPYVDKIIPIEFEKSIFSIKNFYNSIKIRKILKNENYNIVNLHTTLAAFFTRLSVMMLCKKPELIINTVHGYLFDDNIQFIKKATMLSAEKFVKSVTDTIIVMNSIDYNIAKKYNLFKKNIYLIKGMGVNIKNFPSISIEKKLLIRKENNFSYKDFILIYVAEFSKRKNQIFLLNSLKKLIDDGVKDIKLLLLGDGQMLDEMKNYSKKLDINDNVIFTGYTKKTCMYYQLSDVCVSPSRIEGLPFNIVEAMSVGLPIIASDIKGHNDLVKPNENGYLFKYNNINEFCNYIKKLYSDKNLQYIMKIKSSKYAKKYSIDNVLYNTVDIICNEYKSHI</sequence>
<feature type="domain" description="Glycosyltransferase subfamily 4-like N-terminal" evidence="2">
    <location>
        <begin position="3"/>
        <end position="142"/>
    </location>
</feature>